<dbReference type="EMBL" id="JAQMLS010000006">
    <property type="protein sequence ID" value="MDB8742263.1"/>
    <property type="molecule type" value="Genomic_DNA"/>
</dbReference>
<organism evidence="1 2">
    <name type="scientific">Ruminococcus bicirculans</name>
    <name type="common">ex Wegman et al. 2014</name>
    <dbReference type="NCBI Taxonomy" id="1160721"/>
    <lineage>
        <taxon>Bacteria</taxon>
        <taxon>Bacillati</taxon>
        <taxon>Bacillota</taxon>
        <taxon>Clostridia</taxon>
        <taxon>Eubacteriales</taxon>
        <taxon>Oscillospiraceae</taxon>
        <taxon>Ruminococcus</taxon>
    </lineage>
</organism>
<accession>A0AAW6DXR4</accession>
<comment type="caution">
    <text evidence="1">The sequence shown here is derived from an EMBL/GenBank/DDBJ whole genome shotgun (WGS) entry which is preliminary data.</text>
</comment>
<dbReference type="Proteomes" id="UP001211421">
    <property type="component" value="Unassembled WGS sequence"/>
</dbReference>
<dbReference type="RefSeq" id="WP_046439330.1">
    <property type="nucleotide sequence ID" value="NZ_JADMNX010000006.1"/>
</dbReference>
<sequence>MELSKKVAYLKGLMEGLKIDDSTNEGKILTIMADILDEMSATVEDIAEEVDETVELVDTLDEDLGEIEELIYGDDDDDDDCDCDDDCCCDDEYDDDEDAMYECVCPNCGDTIMLDENIIADGSIDCPNCGESLEFDFSEIEDEDNED</sequence>
<dbReference type="InterPro" id="IPR054688">
    <property type="entry name" value="CD1247_N"/>
</dbReference>
<gene>
    <name evidence="1" type="ORF">PNV70_09305</name>
</gene>
<proteinExistence type="predicted"/>
<dbReference type="NCBIfam" id="NF045650">
    <property type="entry name" value="CD1247_Nterm"/>
    <property type="match status" value="1"/>
</dbReference>
<evidence type="ECO:0000313" key="1">
    <source>
        <dbReference type="EMBL" id="MDB8742263.1"/>
    </source>
</evidence>
<protein>
    <recommendedName>
        <fullName evidence="3">TFIIB-type domain-containing protein</fullName>
    </recommendedName>
</protein>
<name>A0AAW6DXR4_9FIRM</name>
<reference evidence="1" key="1">
    <citation type="submission" date="2023-01" db="EMBL/GenBank/DDBJ databases">
        <title>Human gut microbiome strain richness.</title>
        <authorList>
            <person name="Chen-Liaw A."/>
        </authorList>
    </citation>
    <scope>NUCLEOTIDE SEQUENCE</scope>
    <source>
        <strain evidence="1">D59st1_B8_D59t2_181005</strain>
    </source>
</reference>
<evidence type="ECO:0008006" key="3">
    <source>
        <dbReference type="Google" id="ProtNLM"/>
    </source>
</evidence>
<dbReference type="AlphaFoldDB" id="A0AAW6DXR4"/>
<evidence type="ECO:0000313" key="2">
    <source>
        <dbReference type="Proteomes" id="UP001211421"/>
    </source>
</evidence>